<keyword evidence="5" id="KW-1185">Reference proteome</keyword>
<reference evidence="4 5" key="1">
    <citation type="submission" date="2021-05" db="EMBL/GenBank/DDBJ databases">
        <title>A Polyphasic approach of four new species of the genus Ohtaekwangia: Ohtaekwangia histidinii sp. nov., Ohtaekwangia cretensis sp. nov., Ohtaekwangia indiensis sp. nov., Ohtaekwangia reichenbachii sp. nov. from diverse environment.</title>
        <authorList>
            <person name="Octaviana S."/>
        </authorList>
    </citation>
    <scope>NUCLEOTIDE SEQUENCE [LARGE SCALE GENOMIC DNA]</scope>
    <source>
        <strain evidence="4 5">PWU4</strain>
    </source>
</reference>
<feature type="domain" description="PAC" evidence="3">
    <location>
        <begin position="593"/>
        <end position="645"/>
    </location>
</feature>
<organism evidence="4 5">
    <name type="scientific">Chryseosolibacter histidini</name>
    <dbReference type="NCBI Taxonomy" id="2782349"/>
    <lineage>
        <taxon>Bacteria</taxon>
        <taxon>Pseudomonadati</taxon>
        <taxon>Bacteroidota</taxon>
        <taxon>Cytophagia</taxon>
        <taxon>Cytophagales</taxon>
        <taxon>Chryseotaleaceae</taxon>
        <taxon>Chryseosolibacter</taxon>
    </lineage>
</organism>
<dbReference type="InterPro" id="IPR003018">
    <property type="entry name" value="GAF"/>
</dbReference>
<dbReference type="Pfam" id="PF13185">
    <property type="entry name" value="GAF_2"/>
    <property type="match status" value="1"/>
</dbReference>
<dbReference type="RefSeq" id="WP_254164903.1">
    <property type="nucleotide sequence ID" value="NZ_JAHESF010000015.1"/>
</dbReference>
<dbReference type="SUPFAM" id="SSF55785">
    <property type="entry name" value="PYP-like sensor domain (PAS domain)"/>
    <property type="match status" value="1"/>
</dbReference>
<dbReference type="InterPro" id="IPR052155">
    <property type="entry name" value="Biofilm_reg_signaling"/>
</dbReference>
<dbReference type="CDD" id="cd00130">
    <property type="entry name" value="PAS"/>
    <property type="match status" value="1"/>
</dbReference>
<evidence type="ECO:0000313" key="4">
    <source>
        <dbReference type="EMBL" id="MBT1698561.1"/>
    </source>
</evidence>
<comment type="caution">
    <text evidence="4">The sequence shown here is derived from an EMBL/GenBank/DDBJ whole genome shotgun (WGS) entry which is preliminary data.</text>
</comment>
<dbReference type="PANTHER" id="PTHR44757:SF2">
    <property type="entry name" value="BIOFILM ARCHITECTURE MAINTENANCE PROTEIN MBAA"/>
    <property type="match status" value="1"/>
</dbReference>
<dbReference type="InterPro" id="IPR000014">
    <property type="entry name" value="PAS"/>
</dbReference>
<proteinExistence type="predicted"/>
<protein>
    <submittedName>
        <fullName evidence="4">GAF domain-containing protein</fullName>
    </submittedName>
</protein>
<feature type="transmembrane region" description="Helical" evidence="2">
    <location>
        <begin position="192"/>
        <end position="213"/>
    </location>
</feature>
<dbReference type="InterPro" id="IPR035965">
    <property type="entry name" value="PAS-like_dom_sf"/>
</dbReference>
<name>A0AAP2DLP5_9BACT</name>
<dbReference type="Gene3D" id="3.30.450.40">
    <property type="match status" value="1"/>
</dbReference>
<dbReference type="InterPro" id="IPR029016">
    <property type="entry name" value="GAF-like_dom_sf"/>
</dbReference>
<dbReference type="Gene3D" id="3.30.450.20">
    <property type="entry name" value="PAS domain"/>
    <property type="match status" value="1"/>
</dbReference>
<accession>A0AAP2DLP5</accession>
<dbReference type="AlphaFoldDB" id="A0AAP2DLP5"/>
<keyword evidence="2" id="KW-0472">Membrane</keyword>
<dbReference type="InterPro" id="IPR013656">
    <property type="entry name" value="PAS_4"/>
</dbReference>
<feature type="transmembrane region" description="Helical" evidence="2">
    <location>
        <begin position="7"/>
        <end position="27"/>
    </location>
</feature>
<evidence type="ECO:0000256" key="2">
    <source>
        <dbReference type="SAM" id="Phobius"/>
    </source>
</evidence>
<gene>
    <name evidence="4" type="ORF">KK083_16840</name>
</gene>
<evidence type="ECO:0000256" key="1">
    <source>
        <dbReference type="SAM" id="Coils"/>
    </source>
</evidence>
<dbReference type="PROSITE" id="PS50113">
    <property type="entry name" value="PAC"/>
    <property type="match status" value="1"/>
</dbReference>
<dbReference type="EMBL" id="JAHESF010000015">
    <property type="protein sequence ID" value="MBT1698561.1"/>
    <property type="molecule type" value="Genomic_DNA"/>
</dbReference>
<evidence type="ECO:0000259" key="3">
    <source>
        <dbReference type="PROSITE" id="PS50113"/>
    </source>
</evidence>
<dbReference type="SMART" id="SM00065">
    <property type="entry name" value="GAF"/>
    <property type="match status" value="1"/>
</dbReference>
<evidence type="ECO:0000313" key="5">
    <source>
        <dbReference type="Proteomes" id="UP001319200"/>
    </source>
</evidence>
<dbReference type="InterPro" id="IPR000700">
    <property type="entry name" value="PAS-assoc_C"/>
</dbReference>
<dbReference type="SMART" id="SM00091">
    <property type="entry name" value="PAS"/>
    <property type="match status" value="1"/>
</dbReference>
<sequence>MKITKALRYTLIFAVVGFITTFLIVYVQRNILDTYNRNLPFISLGDNIKNRTTKAHLWFEELLAGDKSLNFEKDVLSLLTSSQAILQGAYDGKNTELGSFAQTNDEETRAILKESIIDIEKLTEAAKERWNARAQATPVAATDSTATAGAGNAGSDLDQKFDAGFEEFQQTVERLVIHVGKNVNADTAYLNWLSWVSSLMVFVTFVLLCTLLYRLQSSNDKVMVDNKAMLEQETRRVNTLSQFIEAVSAGNYDIELQTSTAEDNLTNTLINMRNKLKTNAEDDRKRNWTTTGIAQIGDILRASNTSSSDLYDNIIKFVVKYTGSNQGGLFILNEDDEKNHFLELVACYAFERKKYMTRQVQIGDGLVGQCFLEGERIYLLEVPQEYINITSGLGGANPNALLIVPLKVNGTIYGVIELASFRRYEPHEIDLVEKLAETIASTISSVRVNETTRVLLEKTQQQAEEMKSQEEEIRQNMEELEATQEEMRRKQTILEKELQQSQQQAEALKLQEKKLTESQDTLQAIVDNIPRAIFWKDRDLRFMGCNKIFASVAGVQSPADLIGKTDFDMAWSAQADAYRRDDQEVMRKREAKLDIEEVNINSTGEESWVLTSKVPIINTNNEVVAILGMFEDITTRKRKEAEINKKLQEREDALKELTALKHLIETRKV</sequence>
<dbReference type="NCBIfam" id="TIGR00229">
    <property type="entry name" value="sensory_box"/>
    <property type="match status" value="1"/>
</dbReference>
<feature type="coiled-coil region" evidence="1">
    <location>
        <begin position="636"/>
        <end position="663"/>
    </location>
</feature>
<keyword evidence="2" id="KW-1133">Transmembrane helix</keyword>
<dbReference type="Proteomes" id="UP001319200">
    <property type="component" value="Unassembled WGS sequence"/>
</dbReference>
<dbReference type="SUPFAM" id="SSF55781">
    <property type="entry name" value="GAF domain-like"/>
    <property type="match status" value="1"/>
</dbReference>
<dbReference type="Pfam" id="PF08448">
    <property type="entry name" value="PAS_4"/>
    <property type="match status" value="1"/>
</dbReference>
<keyword evidence="2" id="KW-0812">Transmembrane</keyword>
<keyword evidence="1" id="KW-0175">Coiled coil</keyword>
<feature type="coiled-coil region" evidence="1">
    <location>
        <begin position="449"/>
        <end position="518"/>
    </location>
</feature>
<dbReference type="PANTHER" id="PTHR44757">
    <property type="entry name" value="DIGUANYLATE CYCLASE DGCP"/>
    <property type="match status" value="1"/>
</dbReference>